<evidence type="ECO:0000256" key="1">
    <source>
        <dbReference type="SAM" id="MobiDB-lite"/>
    </source>
</evidence>
<accession>A0AAD8ZTU4</accession>
<feature type="compositionally biased region" description="Basic and acidic residues" evidence="1">
    <location>
        <begin position="242"/>
        <end position="252"/>
    </location>
</feature>
<dbReference type="PANTHER" id="PTHR47027:SF25">
    <property type="entry name" value="REVERSE TRANSCRIPTASE DOMAIN-CONTAINING PROTEIN"/>
    <property type="match status" value="1"/>
</dbReference>
<dbReference type="InterPro" id="IPR000477">
    <property type="entry name" value="RT_dom"/>
</dbReference>
<dbReference type="EMBL" id="JAROKS010000003">
    <property type="protein sequence ID" value="KAK1804715.1"/>
    <property type="molecule type" value="Genomic_DNA"/>
</dbReference>
<dbReference type="PROSITE" id="PS50878">
    <property type="entry name" value="RT_POL"/>
    <property type="match status" value="1"/>
</dbReference>
<feature type="region of interest" description="Disordered" evidence="1">
    <location>
        <begin position="192"/>
        <end position="272"/>
    </location>
</feature>
<feature type="compositionally biased region" description="Polar residues" evidence="1">
    <location>
        <begin position="201"/>
        <end position="219"/>
    </location>
</feature>
<dbReference type="Pfam" id="PF00078">
    <property type="entry name" value="RVT_1"/>
    <property type="match status" value="1"/>
</dbReference>
<name>A0AAD8ZTU4_9TELE</name>
<evidence type="ECO:0000313" key="4">
    <source>
        <dbReference type="Proteomes" id="UP001239994"/>
    </source>
</evidence>
<proteinExistence type="predicted"/>
<organism evidence="3 4">
    <name type="scientific">Electrophorus voltai</name>
    <dbReference type="NCBI Taxonomy" id="2609070"/>
    <lineage>
        <taxon>Eukaryota</taxon>
        <taxon>Metazoa</taxon>
        <taxon>Chordata</taxon>
        <taxon>Craniata</taxon>
        <taxon>Vertebrata</taxon>
        <taxon>Euteleostomi</taxon>
        <taxon>Actinopterygii</taxon>
        <taxon>Neopterygii</taxon>
        <taxon>Teleostei</taxon>
        <taxon>Ostariophysi</taxon>
        <taxon>Gymnotiformes</taxon>
        <taxon>Gymnotoidei</taxon>
        <taxon>Gymnotidae</taxon>
        <taxon>Electrophorus</taxon>
    </lineage>
</organism>
<feature type="compositionally biased region" description="Polar residues" evidence="1">
    <location>
        <begin position="261"/>
        <end position="272"/>
    </location>
</feature>
<gene>
    <name evidence="3" type="ORF">P4O66_003535</name>
</gene>
<protein>
    <recommendedName>
        <fullName evidence="2">Reverse transcriptase domain-containing protein</fullName>
    </recommendedName>
</protein>
<reference evidence="3" key="1">
    <citation type="submission" date="2023-03" db="EMBL/GenBank/DDBJ databases">
        <title>Electrophorus voltai genome.</title>
        <authorList>
            <person name="Bian C."/>
        </authorList>
    </citation>
    <scope>NUCLEOTIDE SEQUENCE</scope>
    <source>
        <strain evidence="3">CB-2022</strain>
        <tissue evidence="3">Muscle</tissue>
    </source>
</reference>
<dbReference type="CDD" id="cd01650">
    <property type="entry name" value="RT_nLTR_like"/>
    <property type="match status" value="1"/>
</dbReference>
<dbReference type="InterPro" id="IPR043502">
    <property type="entry name" value="DNA/RNA_pol_sf"/>
</dbReference>
<sequence length="272" mass="30530">MLRNIIEQCIEFQRPLLINFIDFKKAFDSIQRGSLWKMLRAYGIPQRFVNIFQNLYISSSCCVRTDDGYTDFFNIETGVKQGCILSPILFSLTVDYVMKKVMSPVTGIPWTNGSHLTDLDFADDIALLANTKPALQSMTTCHKGEAEKVGLRINTDKTKVMRVNRQTKGQITIGQQMVEDIDEFTYLGSIAPSHRKESETDLNTDTPLASQASMDQSDCPQDGSDIDVDVISDDDDDDDDDLKVSPRSESPRGKQLGEATEWSNDNRSCGFI</sequence>
<dbReference type="AlphaFoldDB" id="A0AAD8ZTU4"/>
<keyword evidence="4" id="KW-1185">Reference proteome</keyword>
<evidence type="ECO:0000259" key="2">
    <source>
        <dbReference type="PROSITE" id="PS50878"/>
    </source>
</evidence>
<feature type="domain" description="Reverse transcriptase" evidence="2">
    <location>
        <begin position="1"/>
        <end position="191"/>
    </location>
</feature>
<dbReference type="PANTHER" id="PTHR47027">
    <property type="entry name" value="REVERSE TRANSCRIPTASE DOMAIN-CONTAINING PROTEIN"/>
    <property type="match status" value="1"/>
</dbReference>
<dbReference type="Proteomes" id="UP001239994">
    <property type="component" value="Unassembled WGS sequence"/>
</dbReference>
<feature type="compositionally biased region" description="Acidic residues" evidence="1">
    <location>
        <begin position="224"/>
        <end position="241"/>
    </location>
</feature>
<comment type="caution">
    <text evidence="3">The sequence shown here is derived from an EMBL/GenBank/DDBJ whole genome shotgun (WGS) entry which is preliminary data.</text>
</comment>
<evidence type="ECO:0000313" key="3">
    <source>
        <dbReference type="EMBL" id="KAK1804715.1"/>
    </source>
</evidence>
<dbReference type="SUPFAM" id="SSF56672">
    <property type="entry name" value="DNA/RNA polymerases"/>
    <property type="match status" value="1"/>
</dbReference>